<dbReference type="PROSITE" id="PS50240">
    <property type="entry name" value="TRYPSIN_DOM"/>
    <property type="match status" value="1"/>
</dbReference>
<accession>A0ABS7TS23</accession>
<dbReference type="InterPro" id="IPR043504">
    <property type="entry name" value="Peptidase_S1_PA_chymotrypsin"/>
</dbReference>
<dbReference type="InterPro" id="IPR009003">
    <property type="entry name" value="Peptidase_S1_PA"/>
</dbReference>
<dbReference type="PANTHER" id="PTHR15462">
    <property type="entry name" value="SERINE PROTEASE"/>
    <property type="match status" value="1"/>
</dbReference>
<keyword evidence="1" id="KW-0732">Signal</keyword>
<evidence type="ECO:0000259" key="2">
    <source>
        <dbReference type="PROSITE" id="PS50240"/>
    </source>
</evidence>
<sequence>MKRHHDISGRSAGASVSSPSTARRRVSASLVWALGALLVPAAACDEEAVTDEEAQAAEGSELRVAPEMQFLAPIEIVPVPDDYEYHPVIVDADPQQRLADRDPLLNQYDDAASGRFGVIYVDYEESAEYLASYDLAAVQEAAQELARLGFADASPGSDEDAELDSIVTPRGWSHDVDNRISLEDISLTHSTFRKFGRVGGGCTGALFGNRLVLTAAHCIFDASGNYSANHYFRARRNGSELPYGTVISQGAVYPISFTNDGCQTTYTASCVKNDWAILILPANPWATSPNGAPGYFGVAAADDATVATWGTSNVGYPDCSDSLAPSPCTSHVAYGDFSCAGVAPAVSDPDSRWPLYGTNGKLRTGCDSSAGHSGGALYSTSPGVSGPYIIGNTVWNQCNASTCDANSLYSSAGIRISTSLRDYMLNLRATYP</sequence>
<evidence type="ECO:0000313" key="4">
    <source>
        <dbReference type="Proteomes" id="UP001139031"/>
    </source>
</evidence>
<keyword evidence="4" id="KW-1185">Reference proteome</keyword>
<dbReference type="InterPro" id="IPR001254">
    <property type="entry name" value="Trypsin_dom"/>
</dbReference>
<name>A0ABS7TS23_9BACT</name>
<evidence type="ECO:0000256" key="1">
    <source>
        <dbReference type="ARBA" id="ARBA00022729"/>
    </source>
</evidence>
<dbReference type="RefSeq" id="WP_224192808.1">
    <property type="nucleotide sequence ID" value="NZ_JAIRAU010000023.1"/>
</dbReference>
<comment type="caution">
    <text evidence="3">The sequence shown here is derived from an EMBL/GenBank/DDBJ whole genome shotgun (WGS) entry which is preliminary data.</text>
</comment>
<gene>
    <name evidence="3" type="ORF">K7C98_17480</name>
</gene>
<dbReference type="Proteomes" id="UP001139031">
    <property type="component" value="Unassembled WGS sequence"/>
</dbReference>
<protein>
    <submittedName>
        <fullName evidence="3">S1 family peptidase</fullName>
    </submittedName>
</protein>
<dbReference type="Gene3D" id="2.40.10.10">
    <property type="entry name" value="Trypsin-like serine proteases"/>
    <property type="match status" value="2"/>
</dbReference>
<organism evidence="3 4">
    <name type="scientific">Nannocystis pusilla</name>
    <dbReference type="NCBI Taxonomy" id="889268"/>
    <lineage>
        <taxon>Bacteria</taxon>
        <taxon>Pseudomonadati</taxon>
        <taxon>Myxococcota</taxon>
        <taxon>Polyangia</taxon>
        <taxon>Nannocystales</taxon>
        <taxon>Nannocystaceae</taxon>
        <taxon>Nannocystis</taxon>
    </lineage>
</organism>
<dbReference type="SUPFAM" id="SSF50494">
    <property type="entry name" value="Trypsin-like serine proteases"/>
    <property type="match status" value="1"/>
</dbReference>
<dbReference type="PANTHER" id="PTHR15462:SF8">
    <property type="entry name" value="SERINE PROTEASE"/>
    <property type="match status" value="1"/>
</dbReference>
<feature type="domain" description="Peptidase S1" evidence="2">
    <location>
        <begin position="202"/>
        <end position="429"/>
    </location>
</feature>
<proteinExistence type="predicted"/>
<dbReference type="InterPro" id="IPR018114">
    <property type="entry name" value="TRYPSIN_HIS"/>
</dbReference>
<dbReference type="InterPro" id="IPR050966">
    <property type="entry name" value="Glutamyl_endopeptidase"/>
</dbReference>
<dbReference type="Pfam" id="PF00089">
    <property type="entry name" value="Trypsin"/>
    <property type="match status" value="1"/>
</dbReference>
<reference evidence="3" key="1">
    <citation type="submission" date="2021-08" db="EMBL/GenBank/DDBJ databases">
        <authorList>
            <person name="Stevens D.C."/>
        </authorList>
    </citation>
    <scope>NUCLEOTIDE SEQUENCE</scope>
    <source>
        <strain evidence="3">DSM 53165</strain>
    </source>
</reference>
<dbReference type="PROSITE" id="PS00134">
    <property type="entry name" value="TRYPSIN_HIS"/>
    <property type="match status" value="1"/>
</dbReference>
<dbReference type="EMBL" id="JAIRAU010000023">
    <property type="protein sequence ID" value="MBZ5711039.1"/>
    <property type="molecule type" value="Genomic_DNA"/>
</dbReference>
<evidence type="ECO:0000313" key="3">
    <source>
        <dbReference type="EMBL" id="MBZ5711039.1"/>
    </source>
</evidence>